<reference evidence="2" key="2">
    <citation type="submission" date="2020-05" db="UniProtKB">
        <authorList>
            <consortium name="EnsemblMetazoa"/>
        </authorList>
    </citation>
    <scope>IDENTIFICATION</scope>
    <source>
        <strain evidence="2">wikel</strain>
    </source>
</reference>
<dbReference type="Proteomes" id="UP000001555">
    <property type="component" value="Unassembled WGS sequence"/>
</dbReference>
<dbReference type="VEuPathDB" id="VectorBase:ISCW011436"/>
<evidence type="ECO:0000313" key="1">
    <source>
        <dbReference type="EMBL" id="EEC14607.1"/>
    </source>
</evidence>
<dbReference type="AlphaFoldDB" id="B7Q6Y5"/>
<proteinExistence type="predicted"/>
<dbReference type="HOGENOM" id="CLU_1877715_0_0_1"/>
<name>B7Q6Y5_IXOSC</name>
<accession>B7Q6Y5</accession>
<sequence length="136" mass="14076">MGGRTGEQACVASCGQADGPTVGKQQVTQLLLSRVGRDEGGACSSLGLALGFPLEAGGRWSGPVSGAPPFEFPRSVAIFNCSLIGQLYPIFLLHCCTLELVAPHVSLGDMHSDKIVLVCCSHCWGGTTARSDPSSN</sequence>
<dbReference type="VEuPathDB" id="VectorBase:ISCI011436"/>
<protein>
    <submittedName>
        <fullName evidence="1 2">Uncharacterized protein</fullName>
    </submittedName>
</protein>
<dbReference type="EnsemblMetazoa" id="ISCW011436-RA">
    <property type="protein sequence ID" value="ISCW011436-PA"/>
    <property type="gene ID" value="ISCW011436"/>
</dbReference>
<organism>
    <name type="scientific">Ixodes scapularis</name>
    <name type="common">Black-legged tick</name>
    <name type="synonym">Deer tick</name>
    <dbReference type="NCBI Taxonomy" id="6945"/>
    <lineage>
        <taxon>Eukaryota</taxon>
        <taxon>Metazoa</taxon>
        <taxon>Ecdysozoa</taxon>
        <taxon>Arthropoda</taxon>
        <taxon>Chelicerata</taxon>
        <taxon>Arachnida</taxon>
        <taxon>Acari</taxon>
        <taxon>Parasitiformes</taxon>
        <taxon>Ixodida</taxon>
        <taxon>Ixodoidea</taxon>
        <taxon>Ixodidae</taxon>
        <taxon>Ixodinae</taxon>
        <taxon>Ixodes</taxon>
    </lineage>
</organism>
<gene>
    <name evidence="1" type="ORF">IscW_ISCW011436</name>
</gene>
<evidence type="ECO:0000313" key="2">
    <source>
        <dbReference type="EnsemblMetazoa" id="ISCW011436-PA"/>
    </source>
</evidence>
<keyword evidence="3" id="KW-1185">Reference proteome</keyword>
<evidence type="ECO:0000313" key="3">
    <source>
        <dbReference type="Proteomes" id="UP000001555"/>
    </source>
</evidence>
<reference evidence="1 3" key="1">
    <citation type="submission" date="2008-03" db="EMBL/GenBank/DDBJ databases">
        <title>Annotation of Ixodes scapularis.</title>
        <authorList>
            <consortium name="Ixodes scapularis Genome Project Consortium"/>
            <person name="Caler E."/>
            <person name="Hannick L.I."/>
            <person name="Bidwell S."/>
            <person name="Joardar V."/>
            <person name="Thiagarajan M."/>
            <person name="Amedeo P."/>
            <person name="Galinsky K.J."/>
            <person name="Schobel S."/>
            <person name="Inman J."/>
            <person name="Hostetler J."/>
            <person name="Miller J."/>
            <person name="Hammond M."/>
            <person name="Megy K."/>
            <person name="Lawson D."/>
            <person name="Kodira C."/>
            <person name="Sutton G."/>
            <person name="Meyer J."/>
            <person name="Hill C.A."/>
            <person name="Birren B."/>
            <person name="Nene V."/>
            <person name="Collins F."/>
            <person name="Alarcon-Chaidez F."/>
            <person name="Wikel S."/>
            <person name="Strausberg R."/>
        </authorList>
    </citation>
    <scope>NUCLEOTIDE SEQUENCE [LARGE SCALE GENOMIC DNA]</scope>
    <source>
        <strain evidence="3">Wikel</strain>
        <strain evidence="1">Wikel colony</strain>
    </source>
</reference>
<dbReference type="EMBL" id="ABJB010853842">
    <property type="status" value="NOT_ANNOTATED_CDS"/>
    <property type="molecule type" value="Genomic_DNA"/>
</dbReference>
<dbReference type="PaxDb" id="6945-B7Q6Y5"/>
<dbReference type="EMBL" id="DS870721">
    <property type="protein sequence ID" value="EEC14607.1"/>
    <property type="molecule type" value="Genomic_DNA"/>
</dbReference>
<dbReference type="InParanoid" id="B7Q6Y5"/>